<dbReference type="PANTHER" id="PTHR42791:SF1">
    <property type="entry name" value="N-ACETYLTRANSFERASE DOMAIN-CONTAINING PROTEIN"/>
    <property type="match status" value="1"/>
</dbReference>
<dbReference type="EMBL" id="CAWUOM010000034">
    <property type="protein sequence ID" value="CAK7267387.1"/>
    <property type="molecule type" value="Genomic_DNA"/>
</dbReference>
<dbReference type="Pfam" id="PF00583">
    <property type="entry name" value="Acetyltransf_1"/>
    <property type="match status" value="1"/>
</dbReference>
<dbReference type="CDD" id="cd04301">
    <property type="entry name" value="NAT_SF"/>
    <property type="match status" value="1"/>
</dbReference>
<evidence type="ECO:0000313" key="2">
    <source>
        <dbReference type="EMBL" id="CAK7267387.1"/>
    </source>
</evidence>
<feature type="domain" description="N-acetyltransferase" evidence="1">
    <location>
        <begin position="1"/>
        <end position="213"/>
    </location>
</feature>
<comment type="caution">
    <text evidence="2">The sequence shown here is derived from an EMBL/GenBank/DDBJ whole genome shotgun (WGS) entry which is preliminary data.</text>
</comment>
<gene>
    <name evidence="2" type="ORF">SEPCBS57363_002566</name>
</gene>
<dbReference type="Gene3D" id="3.40.630.30">
    <property type="match status" value="1"/>
</dbReference>
<dbReference type="SUPFAM" id="SSF55729">
    <property type="entry name" value="Acyl-CoA N-acyltransferases (Nat)"/>
    <property type="match status" value="1"/>
</dbReference>
<name>A0ABP0DJC3_9PEZI</name>
<organism evidence="2 3">
    <name type="scientific">Sporothrix epigloea</name>
    <dbReference type="NCBI Taxonomy" id="1892477"/>
    <lineage>
        <taxon>Eukaryota</taxon>
        <taxon>Fungi</taxon>
        <taxon>Dikarya</taxon>
        <taxon>Ascomycota</taxon>
        <taxon>Pezizomycotina</taxon>
        <taxon>Sordariomycetes</taxon>
        <taxon>Sordariomycetidae</taxon>
        <taxon>Ophiostomatales</taxon>
        <taxon>Ophiostomataceae</taxon>
        <taxon>Sporothrix</taxon>
    </lineage>
</organism>
<evidence type="ECO:0000313" key="3">
    <source>
        <dbReference type="Proteomes" id="UP001642501"/>
    </source>
</evidence>
<evidence type="ECO:0000259" key="1">
    <source>
        <dbReference type="PROSITE" id="PS51186"/>
    </source>
</evidence>
<protein>
    <recommendedName>
        <fullName evidence="1">N-acetyltransferase domain-containing protein</fullName>
    </recommendedName>
</protein>
<dbReference type="PANTHER" id="PTHR42791">
    <property type="entry name" value="GNAT FAMILY ACETYLTRANSFERASE"/>
    <property type="match status" value="1"/>
</dbReference>
<sequence>MRPATGADIDRLMEIYFSAFRSNGVTPRVFPESSPQTHAFWRGYFTQHVENDRDDVRVVEMASDSDGTKTIIAFAVWKPPRPATEPFPATPPPSVWPSDGDVEAAVEFFGDLERQHMHFMGPAEGAPAGTQQRPHWYLKLIGTHQDFRGKGAAGALLRYGEHQADAQGLQCYLDATPDGQPVYTSAGHGFREVDVRWYLGGAYEHVFMIRDPRPSS</sequence>
<proteinExistence type="predicted"/>
<accession>A0ABP0DJC3</accession>
<dbReference type="InterPro" id="IPR052523">
    <property type="entry name" value="Trichothecene_AcTrans"/>
</dbReference>
<keyword evidence="3" id="KW-1185">Reference proteome</keyword>
<dbReference type="InterPro" id="IPR016181">
    <property type="entry name" value="Acyl_CoA_acyltransferase"/>
</dbReference>
<dbReference type="Proteomes" id="UP001642501">
    <property type="component" value="Unassembled WGS sequence"/>
</dbReference>
<dbReference type="InterPro" id="IPR000182">
    <property type="entry name" value="GNAT_dom"/>
</dbReference>
<reference evidence="2 3" key="1">
    <citation type="submission" date="2024-01" db="EMBL/GenBank/DDBJ databases">
        <authorList>
            <person name="Allen C."/>
            <person name="Tagirdzhanova G."/>
        </authorList>
    </citation>
    <scope>NUCLEOTIDE SEQUENCE [LARGE SCALE GENOMIC DNA]</scope>
    <source>
        <strain evidence="2 3">CBS 573.63</strain>
    </source>
</reference>
<dbReference type="PROSITE" id="PS51186">
    <property type="entry name" value="GNAT"/>
    <property type="match status" value="1"/>
</dbReference>